<accession>A0ABS6K951</accession>
<keyword evidence="6" id="KW-0131">Cell cycle</keyword>
<protein>
    <submittedName>
        <fullName evidence="8">DivIVA domain-containing protein</fullName>
    </submittedName>
</protein>
<dbReference type="NCBIfam" id="TIGR03544">
    <property type="entry name" value="DivI1A_domain"/>
    <property type="match status" value="1"/>
</dbReference>
<comment type="subcellular location">
    <subcellularLocation>
        <location evidence="1">Cytoplasm</location>
    </subcellularLocation>
</comment>
<dbReference type="InterPro" id="IPR019933">
    <property type="entry name" value="DivIVA_domain"/>
</dbReference>
<dbReference type="Gene3D" id="6.10.250.660">
    <property type="match status" value="1"/>
</dbReference>
<dbReference type="PANTHER" id="PTHR35794:SF2">
    <property type="entry name" value="CELL DIVISION PROTEIN DIVIVA"/>
    <property type="match status" value="1"/>
</dbReference>
<evidence type="ECO:0000256" key="2">
    <source>
        <dbReference type="ARBA" id="ARBA00009008"/>
    </source>
</evidence>
<comment type="caution">
    <text evidence="8">The sequence shown here is derived from an EMBL/GenBank/DDBJ whole genome shotgun (WGS) entry which is preliminary data.</text>
</comment>
<evidence type="ECO:0000256" key="4">
    <source>
        <dbReference type="ARBA" id="ARBA00022618"/>
    </source>
</evidence>
<dbReference type="RefSeq" id="WP_158353687.1">
    <property type="nucleotide sequence ID" value="NZ_JAHQCX010000009.1"/>
</dbReference>
<evidence type="ECO:0000313" key="8">
    <source>
        <dbReference type="EMBL" id="MBU9727041.1"/>
    </source>
</evidence>
<proteinExistence type="inferred from homology"/>
<feature type="coiled-coil region" evidence="7">
    <location>
        <begin position="172"/>
        <end position="199"/>
    </location>
</feature>
<dbReference type="EMBL" id="JAHQCX010000009">
    <property type="protein sequence ID" value="MBU9727041.1"/>
    <property type="molecule type" value="Genomic_DNA"/>
</dbReference>
<dbReference type="Pfam" id="PF05103">
    <property type="entry name" value="DivIVA"/>
    <property type="match status" value="1"/>
</dbReference>
<comment type="similarity">
    <text evidence="2">Belongs to the DivIVA family.</text>
</comment>
<dbReference type="InterPro" id="IPR007793">
    <property type="entry name" value="DivIVA_fam"/>
</dbReference>
<dbReference type="Proteomes" id="UP001314681">
    <property type="component" value="Unassembled WGS sequence"/>
</dbReference>
<keyword evidence="3" id="KW-0963">Cytoplasm</keyword>
<evidence type="ECO:0000256" key="7">
    <source>
        <dbReference type="SAM" id="Coils"/>
    </source>
</evidence>
<sequence length="200" mass="23117">MKITAQKILKKEFDRKMKGYSPIEVDQFLDEIIASMEEEEKEYKAGLSALQTQIDGLVSEKAALEARIDELKAQQEEDKKNQLLLKKALAMSKKKEQDYMEKAQEKVKSLMDAAHSAADQVNREAQTKARQIVLEANESAKKTESEVEDRVRMMRAMIENQQTSVRESHKKYAEIVQSQKKLLEQYEDLEKAMEAISFRK</sequence>
<evidence type="ECO:0000256" key="5">
    <source>
        <dbReference type="ARBA" id="ARBA00023054"/>
    </source>
</evidence>
<gene>
    <name evidence="8" type="ORF">KTH90_13545</name>
</gene>
<keyword evidence="4" id="KW-0132">Cell division</keyword>
<evidence type="ECO:0000256" key="6">
    <source>
        <dbReference type="ARBA" id="ARBA00023306"/>
    </source>
</evidence>
<evidence type="ECO:0000256" key="1">
    <source>
        <dbReference type="ARBA" id="ARBA00004496"/>
    </source>
</evidence>
<reference evidence="8 9" key="1">
    <citation type="submission" date="2021-06" db="EMBL/GenBank/DDBJ databases">
        <title>Description of novel taxa of the family Lachnospiraceae.</title>
        <authorList>
            <person name="Chaplin A.V."/>
            <person name="Sokolova S.R."/>
            <person name="Pikina A.P."/>
            <person name="Korzhanova M."/>
            <person name="Belova V."/>
            <person name="Korostin D."/>
            <person name="Efimov B.A."/>
        </authorList>
    </citation>
    <scope>NUCLEOTIDE SEQUENCE [LARGE SCALE GENOMIC DNA]</scope>
    <source>
        <strain evidence="8 9">ASD4241</strain>
    </source>
</reference>
<name>A0ABS6K951_9FIRM</name>
<evidence type="ECO:0000313" key="9">
    <source>
        <dbReference type="Proteomes" id="UP001314681"/>
    </source>
</evidence>
<organism evidence="8 9">
    <name type="scientific">Diplocloster modestus</name>
    <dbReference type="NCBI Taxonomy" id="2850322"/>
    <lineage>
        <taxon>Bacteria</taxon>
        <taxon>Bacillati</taxon>
        <taxon>Bacillota</taxon>
        <taxon>Clostridia</taxon>
        <taxon>Lachnospirales</taxon>
        <taxon>Lachnospiraceae</taxon>
        <taxon>Diplocloster</taxon>
    </lineage>
</organism>
<keyword evidence="5 7" id="KW-0175">Coiled coil</keyword>
<keyword evidence="9" id="KW-1185">Reference proteome</keyword>
<evidence type="ECO:0000256" key="3">
    <source>
        <dbReference type="ARBA" id="ARBA00022490"/>
    </source>
</evidence>
<feature type="coiled-coil region" evidence="7">
    <location>
        <begin position="33"/>
        <end position="120"/>
    </location>
</feature>
<dbReference type="PANTHER" id="PTHR35794">
    <property type="entry name" value="CELL DIVISION PROTEIN DIVIVA"/>
    <property type="match status" value="1"/>
</dbReference>